<evidence type="ECO:0000313" key="3">
    <source>
        <dbReference type="Proteomes" id="UP000887013"/>
    </source>
</evidence>
<sequence>MGGGNKFLATGCALKSHGAPKGDSELVEAIRKMFVNNPTKSLKQASLEVHHSITFEHDEAPPHWILHITELLNMTFSTGGDGRLVC</sequence>
<protein>
    <submittedName>
        <fullName evidence="1">Uncharacterized protein</fullName>
    </submittedName>
</protein>
<evidence type="ECO:0000313" key="2">
    <source>
        <dbReference type="EMBL" id="GFS47790.1"/>
    </source>
</evidence>
<organism evidence="1 3">
    <name type="scientific">Nephila pilipes</name>
    <name type="common">Giant wood spider</name>
    <name type="synonym">Nephila maculata</name>
    <dbReference type="NCBI Taxonomy" id="299642"/>
    <lineage>
        <taxon>Eukaryota</taxon>
        <taxon>Metazoa</taxon>
        <taxon>Ecdysozoa</taxon>
        <taxon>Arthropoda</taxon>
        <taxon>Chelicerata</taxon>
        <taxon>Arachnida</taxon>
        <taxon>Araneae</taxon>
        <taxon>Araneomorphae</taxon>
        <taxon>Entelegynae</taxon>
        <taxon>Araneoidea</taxon>
        <taxon>Nephilidae</taxon>
        <taxon>Nephila</taxon>
    </lineage>
</organism>
<dbReference type="EMBL" id="BMAW01044497">
    <property type="protein sequence ID" value="GFS45059.1"/>
    <property type="molecule type" value="Genomic_DNA"/>
</dbReference>
<keyword evidence="3" id="KW-1185">Reference proteome</keyword>
<accession>A0A8X6MEC8</accession>
<name>A0A8X6MEC8_NEPPI</name>
<evidence type="ECO:0000313" key="1">
    <source>
        <dbReference type="EMBL" id="GFS45059.1"/>
    </source>
</evidence>
<reference evidence="1" key="1">
    <citation type="submission" date="2020-08" db="EMBL/GenBank/DDBJ databases">
        <title>Multicomponent nature underlies the extraordinary mechanical properties of spider dragline silk.</title>
        <authorList>
            <person name="Kono N."/>
            <person name="Nakamura H."/>
            <person name="Mori M."/>
            <person name="Yoshida Y."/>
            <person name="Ohtoshi R."/>
            <person name="Malay A.D."/>
            <person name="Moran D.A.P."/>
            <person name="Tomita M."/>
            <person name="Numata K."/>
            <person name="Arakawa K."/>
        </authorList>
    </citation>
    <scope>NUCLEOTIDE SEQUENCE</scope>
</reference>
<proteinExistence type="predicted"/>
<dbReference type="AlphaFoldDB" id="A0A8X6MEC8"/>
<dbReference type="EMBL" id="BMAW01091067">
    <property type="protein sequence ID" value="GFS47790.1"/>
    <property type="molecule type" value="Genomic_DNA"/>
</dbReference>
<dbReference type="Proteomes" id="UP000887013">
    <property type="component" value="Unassembled WGS sequence"/>
</dbReference>
<gene>
    <name evidence="1" type="ORF">NPIL_366111</name>
    <name evidence="2" type="ORF">NPIL_58011</name>
</gene>
<comment type="caution">
    <text evidence="1">The sequence shown here is derived from an EMBL/GenBank/DDBJ whole genome shotgun (WGS) entry which is preliminary data.</text>
</comment>